<accession>A0A840NTW3</accession>
<name>A0A840NTW3_9HYPH</name>
<keyword evidence="2" id="KW-1185">Reference proteome</keyword>
<sequence>MKKIFTQGLLTANILVFSSVALAGFGEKNGILRQVKALRLVPPLQYTKALNILARHLIPRKHPLL</sequence>
<dbReference type="Proteomes" id="UP000561417">
    <property type="component" value="Unassembled WGS sequence"/>
</dbReference>
<protein>
    <submittedName>
        <fullName evidence="1">Uncharacterized protein</fullName>
    </submittedName>
</protein>
<reference evidence="1 2" key="1">
    <citation type="submission" date="2020-08" db="EMBL/GenBank/DDBJ databases">
        <title>Genomic Encyclopedia of Type Strains, Phase IV (KMG-IV): sequencing the most valuable type-strain genomes for metagenomic binning, comparative biology and taxonomic classification.</title>
        <authorList>
            <person name="Goeker M."/>
        </authorList>
    </citation>
    <scope>NUCLEOTIDE SEQUENCE [LARGE SCALE GENOMIC DNA]</scope>
    <source>
        <strain evidence="1 2">DSM 28538</strain>
    </source>
</reference>
<dbReference type="EMBL" id="JACHIM010000002">
    <property type="protein sequence ID" value="MBB5073395.1"/>
    <property type="molecule type" value="Genomic_DNA"/>
</dbReference>
<proteinExistence type="predicted"/>
<gene>
    <name evidence="1" type="ORF">HNQ69_000516</name>
</gene>
<evidence type="ECO:0000313" key="1">
    <source>
        <dbReference type="EMBL" id="MBB5073395.1"/>
    </source>
</evidence>
<dbReference type="AlphaFoldDB" id="A0A840NTW3"/>
<comment type="caution">
    <text evidence="1">The sequence shown here is derived from an EMBL/GenBank/DDBJ whole genome shotgun (WGS) entry which is preliminary data.</text>
</comment>
<organism evidence="1 2">
    <name type="scientific">Bartonella callosciuri</name>
    <dbReference type="NCBI Taxonomy" id="686223"/>
    <lineage>
        <taxon>Bacteria</taxon>
        <taxon>Pseudomonadati</taxon>
        <taxon>Pseudomonadota</taxon>
        <taxon>Alphaproteobacteria</taxon>
        <taxon>Hyphomicrobiales</taxon>
        <taxon>Bartonellaceae</taxon>
        <taxon>Bartonella</taxon>
    </lineage>
</organism>
<evidence type="ECO:0000313" key="2">
    <source>
        <dbReference type="Proteomes" id="UP000561417"/>
    </source>
</evidence>